<evidence type="ECO:0000313" key="2">
    <source>
        <dbReference type="Proteomes" id="UP001163324"/>
    </source>
</evidence>
<dbReference type="Proteomes" id="UP001163324">
    <property type="component" value="Chromosome 5"/>
</dbReference>
<accession>A0ACC0V080</accession>
<organism evidence="1 2">
    <name type="scientific">Trichothecium roseum</name>
    <dbReference type="NCBI Taxonomy" id="47278"/>
    <lineage>
        <taxon>Eukaryota</taxon>
        <taxon>Fungi</taxon>
        <taxon>Dikarya</taxon>
        <taxon>Ascomycota</taxon>
        <taxon>Pezizomycotina</taxon>
        <taxon>Sordariomycetes</taxon>
        <taxon>Hypocreomycetidae</taxon>
        <taxon>Hypocreales</taxon>
        <taxon>Hypocreales incertae sedis</taxon>
        <taxon>Trichothecium</taxon>
    </lineage>
</organism>
<protein>
    <submittedName>
        <fullName evidence="1">Uncharacterized protein</fullName>
    </submittedName>
</protein>
<comment type="caution">
    <text evidence="1">The sequence shown here is derived from an EMBL/GenBank/DDBJ whole genome shotgun (WGS) entry which is preliminary data.</text>
</comment>
<proteinExistence type="predicted"/>
<gene>
    <name evidence="1" type="ORF">N3K66_006273</name>
</gene>
<evidence type="ECO:0000313" key="1">
    <source>
        <dbReference type="EMBL" id="KAI9899812.1"/>
    </source>
</evidence>
<name>A0ACC0V080_9HYPO</name>
<keyword evidence="2" id="KW-1185">Reference proteome</keyword>
<sequence length="635" mass="71095">MQDSSRRQLINSSEEISTFLQARFKDKILNHLVALLSSVNIRSNTVLHLNVSIGSDGDASKLPVLLESTDLVSKYFQIDLTDLGLPNPPQASPEQITACDASSCVKLPESQKRKRVEDEDSRYQDISTSPKAELRRQHGGLRPARQNILSPAEDDEDTRRQIRAAKRFPKRVKMQPPGFFTAKETSLNRFIDNVWRQIHEGVDIELSILADQVPSTAPPSDTSGTVSDSEPGPVFNLSSSTDMLSINGNASAVDQETFKRGNMVCLTVCQASRTARSVEVIVQARWIELLDAYVDHLAAKNPSLSKTRHRMTAVAEACQTFNWTEKQLRNKETIWRGYKDIKDAGGWAMLVFSGMGLYRLCKYRIDFSNDKLRHLSNLRHRVELAADTLHPSWRQLLAIVGGKTERQFTGHPHDWVVHADGREPLPLRDTYPPGNINPVFKHRQDCIVEPTKWPYGDPRWVPPATVPDCVSGAEMCHNCGQIQSANPRHNRCECFRNIFGSTKGPCPVQIFRTLNGRNNGLQALVAFERGTAIGEFVGIVTRDITGCDVMSSSTGAETYQIWQGEQGNFTRFVNHSCNPNAQFERFSWLSTQRIILVSKGIDAGSEITVDYSASYWKGLDKNCLCGEPCCRYRGG</sequence>
<dbReference type="EMBL" id="CM047944">
    <property type="protein sequence ID" value="KAI9899812.1"/>
    <property type="molecule type" value="Genomic_DNA"/>
</dbReference>
<reference evidence="1" key="1">
    <citation type="submission" date="2022-10" db="EMBL/GenBank/DDBJ databases">
        <title>Complete Genome of Trichothecium roseum strain YXFP-22015, a Plant Pathogen Isolated from Citrus.</title>
        <authorList>
            <person name="Wang Y."/>
            <person name="Zhu L."/>
        </authorList>
    </citation>
    <scope>NUCLEOTIDE SEQUENCE</scope>
    <source>
        <strain evidence="1">YXFP-22015</strain>
    </source>
</reference>